<comment type="caution">
    <text evidence="1">The sequence shown here is derived from an EMBL/GenBank/DDBJ whole genome shotgun (WGS) entry which is preliminary data.</text>
</comment>
<reference evidence="1 2" key="2">
    <citation type="journal article" date="2012" name="Proc. Natl. Acad. Sci. U.S.A.">
        <title>Antigenic diversity is generated by distinct evolutionary mechanisms in African trypanosome species.</title>
        <authorList>
            <person name="Jackson A.P."/>
            <person name="Berry A."/>
            <person name="Aslett M."/>
            <person name="Allison H.C."/>
            <person name="Burton P."/>
            <person name="Vavrova-Anderson J."/>
            <person name="Brown R."/>
            <person name="Browne H."/>
            <person name="Corton N."/>
            <person name="Hauser H."/>
            <person name="Gamble J."/>
            <person name="Gilderthorp R."/>
            <person name="Marcello L."/>
            <person name="McQuillan J."/>
            <person name="Otto T.D."/>
            <person name="Quail M.A."/>
            <person name="Sanders M.J."/>
            <person name="van Tonder A."/>
            <person name="Ginger M.L."/>
            <person name="Field M.C."/>
            <person name="Barry J.D."/>
            <person name="Hertz-Fowler C."/>
            <person name="Berriman M."/>
        </authorList>
    </citation>
    <scope>NUCLEOTIDE SEQUENCE [LARGE SCALE GENOMIC DNA]</scope>
    <source>
        <strain evidence="1 2">IL3000</strain>
    </source>
</reference>
<dbReference type="Proteomes" id="UP000000702">
    <property type="component" value="Unassembled WGS sequence"/>
</dbReference>
<evidence type="ECO:0000313" key="1">
    <source>
        <dbReference type="EMBL" id="CCD15124.1"/>
    </source>
</evidence>
<proteinExistence type="predicted"/>
<dbReference type="VEuPathDB" id="TriTrypDB:TcIL3000_0_56840"/>
<dbReference type="AlphaFoldDB" id="F9WCX6"/>
<evidence type="ECO:0000313" key="2">
    <source>
        <dbReference type="Proteomes" id="UP000000702"/>
    </source>
</evidence>
<sequence length="200" mass="21860">MSPVRQSYFRPIHTSPSISLCPTLTAAGQAVAADGRFCNAPRQMVRGSHISLAGLKLTHIIEHSARLSKAFPFTTSRTFSGSHIYTYAAIRMPHAHQWMRPQGLTHLLPGDTIGSQHITCHSHLRDSSGHIKHMSDTMWSRTHSQVPHSSTASLSTPGSNISFPLPSARQGKFTAYQHSTARPRGKAMESALSKPFLAVT</sequence>
<protein>
    <submittedName>
        <fullName evidence="1">WGS project CAEQ00000000 data, annotated contig 2288</fullName>
    </submittedName>
</protein>
<organism evidence="1 2">
    <name type="scientific">Trypanosoma congolense (strain IL3000)</name>
    <dbReference type="NCBI Taxonomy" id="1068625"/>
    <lineage>
        <taxon>Eukaryota</taxon>
        <taxon>Discoba</taxon>
        <taxon>Euglenozoa</taxon>
        <taxon>Kinetoplastea</taxon>
        <taxon>Metakinetoplastina</taxon>
        <taxon>Trypanosomatida</taxon>
        <taxon>Trypanosomatidae</taxon>
        <taxon>Trypanosoma</taxon>
        <taxon>Nannomonas</taxon>
    </lineage>
</organism>
<name>F9WCX6_TRYCI</name>
<gene>
    <name evidence="1" type="ORF">TCIL3000_0_56840</name>
</gene>
<accession>F9WCX6</accession>
<keyword evidence="2" id="KW-1185">Reference proteome</keyword>
<dbReference type="EMBL" id="CAEQ01001784">
    <property type="protein sequence ID" value="CCD15124.1"/>
    <property type="molecule type" value="Genomic_DNA"/>
</dbReference>
<reference evidence="2" key="1">
    <citation type="submission" date="2011-07" db="EMBL/GenBank/DDBJ databases">
        <title>Divergent evolution of antigenic variation in African trypanosomes.</title>
        <authorList>
            <person name="Jackson A.P."/>
            <person name="Berry A."/>
            <person name="Allison H.C."/>
            <person name="Burton P."/>
            <person name="Anderson J."/>
            <person name="Aslett M."/>
            <person name="Brown R."/>
            <person name="Corton N."/>
            <person name="Harris D."/>
            <person name="Hauser H."/>
            <person name="Gamble J."/>
            <person name="Gilderthorp R."/>
            <person name="McQuillan J."/>
            <person name="Quail M.A."/>
            <person name="Sanders M."/>
            <person name="Van Tonder A."/>
            <person name="Ginger M.L."/>
            <person name="Donelson J.E."/>
            <person name="Field M.C."/>
            <person name="Barry J.D."/>
            <person name="Berriman M."/>
            <person name="Hertz-Fowler C."/>
        </authorList>
    </citation>
    <scope>NUCLEOTIDE SEQUENCE [LARGE SCALE GENOMIC DNA]</scope>
    <source>
        <strain evidence="2">IL3000</strain>
    </source>
</reference>